<protein>
    <submittedName>
        <fullName evidence="1">Uncharacterized protein</fullName>
    </submittedName>
</protein>
<reference evidence="2" key="1">
    <citation type="journal article" date="2019" name="Int. J. Syst. Evol. Microbiol.">
        <title>The Global Catalogue of Microorganisms (GCM) 10K type strain sequencing project: providing services to taxonomists for standard genome sequencing and annotation.</title>
        <authorList>
            <consortium name="The Broad Institute Genomics Platform"/>
            <consortium name="The Broad Institute Genome Sequencing Center for Infectious Disease"/>
            <person name="Wu L."/>
            <person name="Ma J."/>
        </authorList>
    </citation>
    <scope>NUCLEOTIDE SEQUENCE [LARGE SCALE GENOMIC DNA]</scope>
    <source>
        <strain evidence="2">CGMCC 4.7367</strain>
    </source>
</reference>
<evidence type="ECO:0000313" key="2">
    <source>
        <dbReference type="Proteomes" id="UP000605568"/>
    </source>
</evidence>
<evidence type="ECO:0000313" key="1">
    <source>
        <dbReference type="EMBL" id="GHH42446.1"/>
    </source>
</evidence>
<proteinExistence type="predicted"/>
<name>A0ABQ3MLF3_9PSEU</name>
<dbReference type="Proteomes" id="UP000605568">
    <property type="component" value="Unassembled WGS sequence"/>
</dbReference>
<comment type="caution">
    <text evidence="1">The sequence shown here is derived from an EMBL/GenBank/DDBJ whole genome shotgun (WGS) entry which is preliminary data.</text>
</comment>
<dbReference type="EMBL" id="BNAR01000005">
    <property type="protein sequence ID" value="GHH42446.1"/>
    <property type="molecule type" value="Genomic_DNA"/>
</dbReference>
<organism evidence="1 2">
    <name type="scientific">Lentzea cavernae</name>
    <dbReference type="NCBI Taxonomy" id="2020703"/>
    <lineage>
        <taxon>Bacteria</taxon>
        <taxon>Bacillati</taxon>
        <taxon>Actinomycetota</taxon>
        <taxon>Actinomycetes</taxon>
        <taxon>Pseudonocardiales</taxon>
        <taxon>Pseudonocardiaceae</taxon>
        <taxon>Lentzea</taxon>
    </lineage>
</organism>
<keyword evidence="2" id="KW-1185">Reference proteome</keyword>
<accession>A0ABQ3MLF3</accession>
<sequence length="368" mass="40359">MTALGPLGRAHAQSGWSWQFFTYGNDIWQRAYWNNTEQFDYRLGGGGCVREMRYCPETYRALLSPSFQGEETDRVMQAVLWALNVQGTSAAPDKRWNVDQAGNHAGEFSRTVAVERPSSTTTDVWTIADRQWFPQLDADFAGSDPVPQLTRYTRLTGGALQIRRVVRLPRIVKSGSVVPDVEFYLENWLPFLRSAHAFDAVAFSLNGDGSPAEWYRAGYNIPSYPWTPATETSGYAMVFKENATTTRPNVAVVHSRKAGVTQSTTARMDNVRNSMDWNTGIGVLPGVRVFGGEPGSILDHTLRIVPNGSTSAALVADLNAQTAEVPAPVLYGPTHPFTGELSTVVSQLRALTTSTAGARIGNLAPLLR</sequence>
<gene>
    <name evidence="1" type="ORF">GCM10017774_38830</name>
</gene>